<proteinExistence type="predicted"/>
<evidence type="ECO:0000313" key="1">
    <source>
        <dbReference type="EMBL" id="TWU08040.1"/>
    </source>
</evidence>
<dbReference type="AlphaFoldDB" id="A0A5C6B7V9"/>
<evidence type="ECO:0000313" key="2">
    <source>
        <dbReference type="Proteomes" id="UP000320176"/>
    </source>
</evidence>
<sequence length="109" mass="12332">MICPQLFKTNNAVSKNQCRIFAESNECLRRVGHLCARHDDGRKIEAPFSRGQYEFDRFGKFVAIVFPATQNTNRGTRNSCGIGQSFADNDGDRMNNLFTRLTPVGISER</sequence>
<protein>
    <submittedName>
        <fullName evidence="1">Uncharacterized protein</fullName>
    </submittedName>
</protein>
<accession>A0A5C6B7V9</accession>
<organism evidence="1 2">
    <name type="scientific">Stieleria varia</name>
    <dbReference type="NCBI Taxonomy" id="2528005"/>
    <lineage>
        <taxon>Bacteria</taxon>
        <taxon>Pseudomonadati</taxon>
        <taxon>Planctomycetota</taxon>
        <taxon>Planctomycetia</taxon>
        <taxon>Pirellulales</taxon>
        <taxon>Pirellulaceae</taxon>
        <taxon>Stieleria</taxon>
    </lineage>
</organism>
<keyword evidence="2" id="KW-1185">Reference proteome</keyword>
<comment type="caution">
    <text evidence="1">The sequence shown here is derived from an EMBL/GenBank/DDBJ whole genome shotgun (WGS) entry which is preliminary data.</text>
</comment>
<dbReference type="Proteomes" id="UP000320176">
    <property type="component" value="Unassembled WGS sequence"/>
</dbReference>
<dbReference type="EMBL" id="SJPN01000001">
    <property type="protein sequence ID" value="TWU08040.1"/>
    <property type="molecule type" value="Genomic_DNA"/>
</dbReference>
<name>A0A5C6B7V9_9BACT</name>
<reference evidence="1 2" key="1">
    <citation type="submission" date="2019-02" db="EMBL/GenBank/DDBJ databases">
        <title>Deep-cultivation of Planctomycetes and their phenomic and genomic characterization uncovers novel biology.</title>
        <authorList>
            <person name="Wiegand S."/>
            <person name="Jogler M."/>
            <person name="Boedeker C."/>
            <person name="Pinto D."/>
            <person name="Vollmers J."/>
            <person name="Rivas-Marin E."/>
            <person name="Kohn T."/>
            <person name="Peeters S.H."/>
            <person name="Heuer A."/>
            <person name="Rast P."/>
            <person name="Oberbeckmann S."/>
            <person name="Bunk B."/>
            <person name="Jeske O."/>
            <person name="Meyerdierks A."/>
            <person name="Storesund J.E."/>
            <person name="Kallscheuer N."/>
            <person name="Luecker S."/>
            <person name="Lage O.M."/>
            <person name="Pohl T."/>
            <person name="Merkel B.J."/>
            <person name="Hornburger P."/>
            <person name="Mueller R.-W."/>
            <person name="Bruemmer F."/>
            <person name="Labrenz M."/>
            <person name="Spormann A.M."/>
            <person name="Op Den Camp H."/>
            <person name="Overmann J."/>
            <person name="Amann R."/>
            <person name="Jetten M.S.M."/>
            <person name="Mascher T."/>
            <person name="Medema M.H."/>
            <person name="Devos D.P."/>
            <person name="Kaster A.-K."/>
            <person name="Ovreas L."/>
            <person name="Rohde M."/>
            <person name="Galperin M.Y."/>
            <person name="Jogler C."/>
        </authorList>
    </citation>
    <scope>NUCLEOTIDE SEQUENCE [LARGE SCALE GENOMIC DNA]</scope>
    <source>
        <strain evidence="1 2">Pla52n</strain>
    </source>
</reference>
<gene>
    <name evidence="1" type="ORF">Pla52n_06180</name>
</gene>